<reference evidence="5" key="1">
    <citation type="journal article" date="2015" name="PeerJ">
        <title>First genomic representation of candidate bacterial phylum KSB3 points to enhanced environmental sensing as a trigger of wastewater bulking.</title>
        <authorList>
            <person name="Sekiguchi Y."/>
            <person name="Ohashi A."/>
            <person name="Parks D.H."/>
            <person name="Yamauchi T."/>
            <person name="Tyson G.W."/>
            <person name="Hugenholtz P."/>
        </authorList>
    </citation>
    <scope>NUCLEOTIDE SEQUENCE [LARGE SCALE GENOMIC DNA]</scope>
</reference>
<dbReference type="AlphaFoldDB" id="A0A0S6VV45"/>
<evidence type="ECO:0000313" key="6">
    <source>
        <dbReference type="Proteomes" id="UP000030700"/>
    </source>
</evidence>
<dbReference type="GO" id="GO:0030145">
    <property type="term" value="F:manganese ion binding"/>
    <property type="evidence" value="ECO:0007669"/>
    <property type="project" value="InterPro"/>
</dbReference>
<comment type="similarity">
    <text evidence="1">Belongs to the metallo-dependent hydrolases superfamily. CpsB/CapC family.</text>
</comment>
<evidence type="ECO:0000256" key="4">
    <source>
        <dbReference type="ARBA" id="ARBA00051722"/>
    </source>
</evidence>
<dbReference type="Proteomes" id="UP000030700">
    <property type="component" value="Unassembled WGS sequence"/>
</dbReference>
<keyword evidence="6" id="KW-1185">Reference proteome</keyword>
<dbReference type="EC" id="3.1.3.48" evidence="2"/>
<keyword evidence="3" id="KW-0378">Hydrolase</keyword>
<accession>A0A0S6VV45</accession>
<dbReference type="Pfam" id="PF19567">
    <property type="entry name" value="CpsB_CapC"/>
    <property type="match status" value="1"/>
</dbReference>
<protein>
    <recommendedName>
        <fullName evidence="2">protein-tyrosine-phosphatase</fullName>
        <ecNumber evidence="2">3.1.3.48</ecNumber>
    </recommendedName>
</protein>
<dbReference type="PIRSF" id="PIRSF016557">
    <property type="entry name" value="Caps_synth_CpsB"/>
    <property type="match status" value="1"/>
</dbReference>
<dbReference type="SUPFAM" id="SSF89550">
    <property type="entry name" value="PHP domain-like"/>
    <property type="match status" value="1"/>
</dbReference>
<dbReference type="PANTHER" id="PTHR39181">
    <property type="entry name" value="TYROSINE-PROTEIN PHOSPHATASE YWQE"/>
    <property type="match status" value="1"/>
</dbReference>
<dbReference type="PANTHER" id="PTHR39181:SF1">
    <property type="entry name" value="TYROSINE-PROTEIN PHOSPHATASE YWQE"/>
    <property type="match status" value="1"/>
</dbReference>
<dbReference type="GO" id="GO:0004725">
    <property type="term" value="F:protein tyrosine phosphatase activity"/>
    <property type="evidence" value="ECO:0007669"/>
    <property type="project" value="UniProtKB-EC"/>
</dbReference>
<gene>
    <name evidence="5" type="ORF">U14_00787</name>
</gene>
<dbReference type="InterPro" id="IPR016667">
    <property type="entry name" value="Caps_polysacc_synth_CpsB/CapC"/>
</dbReference>
<dbReference type="Gene3D" id="3.20.20.140">
    <property type="entry name" value="Metal-dependent hydrolases"/>
    <property type="match status" value="1"/>
</dbReference>
<dbReference type="InterPro" id="IPR016195">
    <property type="entry name" value="Pol/histidinol_Pase-like"/>
</dbReference>
<evidence type="ECO:0000256" key="1">
    <source>
        <dbReference type="ARBA" id="ARBA00005750"/>
    </source>
</evidence>
<comment type="catalytic activity">
    <reaction evidence="4">
        <text>O-phospho-L-tyrosyl-[protein] + H2O = L-tyrosyl-[protein] + phosphate</text>
        <dbReference type="Rhea" id="RHEA:10684"/>
        <dbReference type="Rhea" id="RHEA-COMP:10136"/>
        <dbReference type="Rhea" id="RHEA-COMP:20101"/>
        <dbReference type="ChEBI" id="CHEBI:15377"/>
        <dbReference type="ChEBI" id="CHEBI:43474"/>
        <dbReference type="ChEBI" id="CHEBI:46858"/>
        <dbReference type="ChEBI" id="CHEBI:61978"/>
        <dbReference type="EC" id="3.1.3.48"/>
    </reaction>
</comment>
<dbReference type="STRING" id="1499966.U14_00787"/>
<evidence type="ECO:0000256" key="2">
    <source>
        <dbReference type="ARBA" id="ARBA00013064"/>
    </source>
</evidence>
<name>A0A0S6VV45_9BACT</name>
<organism evidence="5">
    <name type="scientific">Candidatus Moduliflexus flocculans</name>
    <dbReference type="NCBI Taxonomy" id="1499966"/>
    <lineage>
        <taxon>Bacteria</taxon>
        <taxon>Candidatus Moduliflexota</taxon>
        <taxon>Candidatus Moduliflexia</taxon>
        <taxon>Candidatus Moduliflexales</taxon>
        <taxon>Candidatus Moduliflexaceae</taxon>
    </lineage>
</organism>
<sequence length="256" mass="28074">MIDIHCHILPGVDDGAKTLEESLEMCRMAVADGVKTIVATPHQHDGVYNTPSATILAKVEQLNAALKQAQIPLTILPGADVYIDVNTQEKITSGEIMTINRTKRYFLLEFPSHTLPANIENMVFNLMLKNIIPVLTHPERIGEVQQHPNRIYDLVSLGVLSQITAMSLTGGFGRHAQKCAKTLVEHNLAHIIASDAHSIDSRPPILTKGVKEAAKIVGHDWAQAMVTTIPQQVISGQPVEDLEAPVPIKRRWFGLG</sequence>
<dbReference type="EMBL" id="DF820455">
    <property type="protein sequence ID" value="GAK49564.1"/>
    <property type="molecule type" value="Genomic_DNA"/>
</dbReference>
<proteinExistence type="inferred from homology"/>
<evidence type="ECO:0000313" key="5">
    <source>
        <dbReference type="EMBL" id="GAK49564.1"/>
    </source>
</evidence>
<dbReference type="HOGENOM" id="CLU_085966_1_0_0"/>
<evidence type="ECO:0000256" key="3">
    <source>
        <dbReference type="ARBA" id="ARBA00022801"/>
    </source>
</evidence>